<dbReference type="KEGG" id="caua:113058939"/>
<feature type="domain" description="Galectin" evidence="4">
    <location>
        <begin position="16"/>
        <end position="148"/>
    </location>
</feature>
<gene>
    <name evidence="6" type="primary">LOC113058939</name>
</gene>
<dbReference type="GO" id="GO:0032689">
    <property type="term" value="P:negative regulation of type II interferon production"/>
    <property type="evidence" value="ECO:0007669"/>
    <property type="project" value="TreeGrafter"/>
</dbReference>
<dbReference type="PANTHER" id="PTHR11346">
    <property type="entry name" value="GALECTIN"/>
    <property type="match status" value="1"/>
</dbReference>
<dbReference type="FunFam" id="2.60.120.200:FF:000124">
    <property type="entry name" value="Galectin-4"/>
    <property type="match status" value="1"/>
</dbReference>
<feature type="domain" description="Galectin" evidence="4">
    <location>
        <begin position="155"/>
        <end position="281"/>
    </location>
</feature>
<keyword evidence="2" id="KW-0677">Repeat</keyword>
<dbReference type="Proteomes" id="UP000515129">
    <property type="component" value="Chromosome 40"/>
</dbReference>
<dbReference type="OrthoDB" id="6251307at2759"/>
<keyword evidence="5" id="KW-1185">Reference proteome</keyword>
<accession>A0A6P6LEB5</accession>
<dbReference type="GO" id="GO:0005634">
    <property type="term" value="C:nucleus"/>
    <property type="evidence" value="ECO:0007669"/>
    <property type="project" value="TreeGrafter"/>
</dbReference>
<dbReference type="Pfam" id="PF00337">
    <property type="entry name" value="Gal-bind_lectin"/>
    <property type="match status" value="2"/>
</dbReference>
<dbReference type="GO" id="GO:0005829">
    <property type="term" value="C:cytosol"/>
    <property type="evidence" value="ECO:0007669"/>
    <property type="project" value="TreeGrafter"/>
</dbReference>
<name>A0A6P6LEB5_CARAU</name>
<dbReference type="InterPro" id="IPR001079">
    <property type="entry name" value="Galectin_CRD"/>
</dbReference>
<evidence type="ECO:0000256" key="2">
    <source>
        <dbReference type="ARBA" id="ARBA00022737"/>
    </source>
</evidence>
<evidence type="ECO:0000313" key="5">
    <source>
        <dbReference type="Proteomes" id="UP000515129"/>
    </source>
</evidence>
<evidence type="ECO:0000256" key="1">
    <source>
        <dbReference type="ARBA" id="ARBA00022734"/>
    </source>
</evidence>
<proteinExistence type="predicted"/>
<dbReference type="AlphaFoldDB" id="A0A6P6LEB5"/>
<dbReference type="SMART" id="SM00908">
    <property type="entry name" value="Gal-bind_lectin"/>
    <property type="match status" value="2"/>
</dbReference>
<reference evidence="6" key="1">
    <citation type="submission" date="2025-08" db="UniProtKB">
        <authorList>
            <consortium name="RefSeq"/>
        </authorList>
    </citation>
    <scope>IDENTIFICATION</scope>
    <source>
        <strain evidence="6">Wakin</strain>
        <tissue evidence="6">Muscle</tissue>
    </source>
</reference>
<dbReference type="CDD" id="cd00070">
    <property type="entry name" value="GLECT"/>
    <property type="match status" value="2"/>
</dbReference>
<dbReference type="GO" id="GO:0030246">
    <property type="term" value="F:carbohydrate binding"/>
    <property type="evidence" value="ECO:0007669"/>
    <property type="project" value="UniProtKB-UniRule"/>
</dbReference>
<dbReference type="InterPro" id="IPR044156">
    <property type="entry name" value="Galectin-like"/>
</dbReference>
<organism evidence="5 6">
    <name type="scientific">Carassius auratus</name>
    <name type="common">Goldfish</name>
    <dbReference type="NCBI Taxonomy" id="7957"/>
    <lineage>
        <taxon>Eukaryota</taxon>
        <taxon>Metazoa</taxon>
        <taxon>Chordata</taxon>
        <taxon>Craniata</taxon>
        <taxon>Vertebrata</taxon>
        <taxon>Euteleostomi</taxon>
        <taxon>Actinopterygii</taxon>
        <taxon>Neopterygii</taxon>
        <taxon>Teleostei</taxon>
        <taxon>Ostariophysi</taxon>
        <taxon>Cypriniformes</taxon>
        <taxon>Cyprinidae</taxon>
        <taxon>Cyprininae</taxon>
        <taxon>Carassius</taxon>
    </lineage>
</organism>
<dbReference type="Gene3D" id="2.60.120.200">
    <property type="match status" value="2"/>
</dbReference>
<dbReference type="GO" id="GO:2000562">
    <property type="term" value="P:negative regulation of CD4-positive, alpha-beta T cell proliferation"/>
    <property type="evidence" value="ECO:0007669"/>
    <property type="project" value="TreeGrafter"/>
</dbReference>
<dbReference type="GeneID" id="113058939"/>
<dbReference type="InterPro" id="IPR013320">
    <property type="entry name" value="ConA-like_dom_sf"/>
</dbReference>
<evidence type="ECO:0000313" key="6">
    <source>
        <dbReference type="RefSeq" id="XP_026082973.1"/>
    </source>
</evidence>
<dbReference type="RefSeq" id="XP_026082973.1">
    <property type="nucleotide sequence ID" value="XM_026227188.1"/>
</dbReference>
<keyword evidence="1 3" id="KW-0430">Lectin</keyword>
<dbReference type="SMART" id="SM00276">
    <property type="entry name" value="GLECT"/>
    <property type="match status" value="2"/>
</dbReference>
<dbReference type="GO" id="GO:0010628">
    <property type="term" value="P:positive regulation of gene expression"/>
    <property type="evidence" value="ECO:0007669"/>
    <property type="project" value="TreeGrafter"/>
</dbReference>
<dbReference type="PROSITE" id="PS51304">
    <property type="entry name" value="GALECTIN"/>
    <property type="match status" value="2"/>
</dbReference>
<sequence>MADCQQQMAVYKPTITVTSIEGGLQEGKSVIIIGRILPDSNRLHVNLQCGSDPEADVALHINPHYKDGSEHIVYNTYQNRSWGSGQSTPDSPFVKDKLFAIEILVTKEAYKISANGKHLINYKHRIPVTQVNTISVDQDNKLEFIAYQKSVVVPYKTLIKGGLQAGNAILIYGVPNTDSKRVEFNLRHRNGIAFHYLSLFDENVVVRNTSENGIWGAEERSRDVPFIKGQLFQVKISCSAEQYEVSVNGQQAHTYKHRFTKLEDIDVFEVYGQLKLIFVHV</sequence>
<dbReference type="GO" id="GO:0016936">
    <property type="term" value="F:galactoside binding"/>
    <property type="evidence" value="ECO:0007669"/>
    <property type="project" value="TreeGrafter"/>
</dbReference>
<dbReference type="PANTHER" id="PTHR11346:SF80">
    <property type="entry name" value="GALECTIN-9C"/>
    <property type="match status" value="1"/>
</dbReference>
<evidence type="ECO:0000259" key="4">
    <source>
        <dbReference type="PROSITE" id="PS51304"/>
    </source>
</evidence>
<evidence type="ECO:0000256" key="3">
    <source>
        <dbReference type="RuleBase" id="RU102079"/>
    </source>
</evidence>
<protein>
    <recommendedName>
        <fullName evidence="3">Galectin</fullName>
    </recommendedName>
</protein>
<dbReference type="SUPFAM" id="SSF49899">
    <property type="entry name" value="Concanavalin A-like lectins/glucanases"/>
    <property type="match status" value="2"/>
</dbReference>